<dbReference type="SMART" id="SM00450">
    <property type="entry name" value="RHOD"/>
    <property type="match status" value="1"/>
</dbReference>
<keyword evidence="7" id="KW-0131">Cell cycle</keyword>
<dbReference type="GO" id="GO:0004725">
    <property type="term" value="F:protein tyrosine phosphatase activity"/>
    <property type="evidence" value="ECO:0007669"/>
    <property type="project" value="UniProtKB-EC"/>
</dbReference>
<evidence type="ECO:0000259" key="10">
    <source>
        <dbReference type="PROSITE" id="PS50206"/>
    </source>
</evidence>
<evidence type="ECO:0000256" key="3">
    <source>
        <dbReference type="ARBA" id="ARBA00022618"/>
    </source>
</evidence>
<dbReference type="InterPro" id="IPR000751">
    <property type="entry name" value="MPI_Phosphatase"/>
</dbReference>
<evidence type="ECO:0000256" key="2">
    <source>
        <dbReference type="ARBA" id="ARBA00013064"/>
    </source>
</evidence>
<evidence type="ECO:0000256" key="1">
    <source>
        <dbReference type="ARBA" id="ARBA00011065"/>
    </source>
</evidence>
<dbReference type="GO" id="GO:0000086">
    <property type="term" value="P:G2/M transition of mitotic cell cycle"/>
    <property type="evidence" value="ECO:0007669"/>
    <property type="project" value="TreeGrafter"/>
</dbReference>
<evidence type="ECO:0000256" key="4">
    <source>
        <dbReference type="ARBA" id="ARBA00022776"/>
    </source>
</evidence>
<dbReference type="AlphaFoldDB" id="A0A0N5ATH8"/>
<dbReference type="InterPro" id="IPR001763">
    <property type="entry name" value="Rhodanese-like_dom"/>
</dbReference>
<name>A0A0N5ATH8_9BILA</name>
<dbReference type="GO" id="GO:0051301">
    <property type="term" value="P:cell division"/>
    <property type="evidence" value="ECO:0007669"/>
    <property type="project" value="UniProtKB-KW"/>
</dbReference>
<comment type="catalytic activity">
    <reaction evidence="8">
        <text>O-phospho-L-tyrosyl-[protein] + H2O = L-tyrosyl-[protein] + phosphate</text>
        <dbReference type="Rhea" id="RHEA:10684"/>
        <dbReference type="Rhea" id="RHEA-COMP:10136"/>
        <dbReference type="Rhea" id="RHEA-COMP:20101"/>
        <dbReference type="ChEBI" id="CHEBI:15377"/>
        <dbReference type="ChEBI" id="CHEBI:43474"/>
        <dbReference type="ChEBI" id="CHEBI:46858"/>
        <dbReference type="ChEBI" id="CHEBI:61978"/>
        <dbReference type="EC" id="3.1.3.48"/>
    </reaction>
</comment>
<evidence type="ECO:0000256" key="9">
    <source>
        <dbReference type="SAM" id="MobiDB-lite"/>
    </source>
</evidence>
<evidence type="ECO:0000256" key="5">
    <source>
        <dbReference type="ARBA" id="ARBA00022801"/>
    </source>
</evidence>
<dbReference type="PRINTS" id="PR00716">
    <property type="entry name" value="MPIPHPHTASE"/>
</dbReference>
<keyword evidence="5" id="KW-0378">Hydrolase</keyword>
<dbReference type="GO" id="GO:0110032">
    <property type="term" value="P:positive regulation of G2/MI transition of meiotic cell cycle"/>
    <property type="evidence" value="ECO:0007669"/>
    <property type="project" value="TreeGrafter"/>
</dbReference>
<protein>
    <recommendedName>
        <fullName evidence="2">protein-tyrosine-phosphatase</fullName>
        <ecNumber evidence="2">3.1.3.48</ecNumber>
    </recommendedName>
</protein>
<sequence>MDKSSVTNETPKPHPKRMTWRRPLQNTVNFRLGLHDDSSYLRKGPRKIKDFIKVTRDNSINSANNSGVKINSLKQMQDDCLSMPYNLEDLSLWSGNQLPETLHVEYSLKTLEKPQVQSGAFKSISSHELARTMESMSREAFSKRFVIVDCRYPYEYNGGHIKSAINIWNWKTLKATFYPDCSTKFKSISSKIPIFYCEFSQKRGPQLAEALRKYDRRCNEWRYPEVDYKEVYLLDGGYKKFFEDKYTQLCDPPSYVTMLATPYKQDLKRFHMHRSKSAIEINAAISDACNDTYFDCNWVRHNSCLLSSPTQFLQTPGLLRWSNDTPNLVNTLRFSESPEPGQANLVQYSTFNQDEVFKQLGRKAKLLFLIYLDSYVIISEFGVKTLDVLKLNDLNKGQS</sequence>
<dbReference type="Gene3D" id="3.40.250.10">
    <property type="entry name" value="Rhodanese-like domain"/>
    <property type="match status" value="1"/>
</dbReference>
<dbReference type="FunFam" id="3.40.250.10:FF:000021">
    <property type="entry name" value="M-phase inducer phosphatase cdc-25.2"/>
    <property type="match status" value="1"/>
</dbReference>
<dbReference type="GO" id="GO:0010971">
    <property type="term" value="P:positive regulation of G2/M transition of mitotic cell cycle"/>
    <property type="evidence" value="ECO:0007669"/>
    <property type="project" value="TreeGrafter"/>
</dbReference>
<evidence type="ECO:0000313" key="12">
    <source>
        <dbReference type="WBParaSite" id="SMUV_0000813401-mRNA-1"/>
    </source>
</evidence>
<dbReference type="PANTHER" id="PTHR10828:SF76">
    <property type="entry name" value="M-PHASE INDUCER PHOSPHATASE"/>
    <property type="match status" value="1"/>
</dbReference>
<keyword evidence="4" id="KW-0498">Mitosis</keyword>
<evidence type="ECO:0000313" key="11">
    <source>
        <dbReference type="Proteomes" id="UP000046393"/>
    </source>
</evidence>
<dbReference type="Pfam" id="PF00581">
    <property type="entry name" value="Rhodanese"/>
    <property type="match status" value="1"/>
</dbReference>
<feature type="compositionally biased region" description="Polar residues" evidence="9">
    <location>
        <begin position="1"/>
        <end position="10"/>
    </location>
</feature>
<dbReference type="Proteomes" id="UP000046393">
    <property type="component" value="Unplaced"/>
</dbReference>
<dbReference type="InterPro" id="IPR036873">
    <property type="entry name" value="Rhodanese-like_dom_sf"/>
</dbReference>
<keyword evidence="11" id="KW-1185">Reference proteome</keyword>
<dbReference type="PANTHER" id="PTHR10828">
    <property type="entry name" value="M-PHASE INDUCER PHOSPHATASE DUAL SPECIFICITY PHOSPHATASE CDC25"/>
    <property type="match status" value="1"/>
</dbReference>
<reference evidence="12" key="1">
    <citation type="submission" date="2017-02" db="UniProtKB">
        <authorList>
            <consortium name="WormBaseParasite"/>
        </authorList>
    </citation>
    <scope>IDENTIFICATION</scope>
</reference>
<dbReference type="GO" id="GO:0005634">
    <property type="term" value="C:nucleus"/>
    <property type="evidence" value="ECO:0007669"/>
    <property type="project" value="TreeGrafter"/>
</dbReference>
<keyword evidence="6" id="KW-0904">Protein phosphatase</keyword>
<evidence type="ECO:0000256" key="7">
    <source>
        <dbReference type="ARBA" id="ARBA00023306"/>
    </source>
</evidence>
<feature type="domain" description="Rhodanese" evidence="10">
    <location>
        <begin position="141"/>
        <end position="246"/>
    </location>
</feature>
<accession>A0A0N5ATH8</accession>
<proteinExistence type="inferred from homology"/>
<dbReference type="STRING" id="451379.A0A0N5ATH8"/>
<organism evidence="11 12">
    <name type="scientific">Syphacia muris</name>
    <dbReference type="NCBI Taxonomy" id="451379"/>
    <lineage>
        <taxon>Eukaryota</taxon>
        <taxon>Metazoa</taxon>
        <taxon>Ecdysozoa</taxon>
        <taxon>Nematoda</taxon>
        <taxon>Chromadorea</taxon>
        <taxon>Rhabditida</taxon>
        <taxon>Spirurina</taxon>
        <taxon>Oxyuridomorpha</taxon>
        <taxon>Oxyuroidea</taxon>
        <taxon>Oxyuridae</taxon>
        <taxon>Syphacia</taxon>
    </lineage>
</organism>
<dbReference type="SUPFAM" id="SSF52821">
    <property type="entry name" value="Rhodanese/Cell cycle control phosphatase"/>
    <property type="match status" value="1"/>
</dbReference>
<evidence type="ECO:0000256" key="6">
    <source>
        <dbReference type="ARBA" id="ARBA00022912"/>
    </source>
</evidence>
<evidence type="ECO:0000256" key="8">
    <source>
        <dbReference type="ARBA" id="ARBA00051722"/>
    </source>
</evidence>
<dbReference type="PROSITE" id="PS50206">
    <property type="entry name" value="RHODANESE_3"/>
    <property type="match status" value="1"/>
</dbReference>
<keyword evidence="3" id="KW-0132">Cell division</keyword>
<dbReference type="GO" id="GO:0005737">
    <property type="term" value="C:cytoplasm"/>
    <property type="evidence" value="ECO:0007669"/>
    <property type="project" value="TreeGrafter"/>
</dbReference>
<dbReference type="WBParaSite" id="SMUV_0000813401-mRNA-1">
    <property type="protein sequence ID" value="SMUV_0000813401-mRNA-1"/>
    <property type="gene ID" value="SMUV_0000813401"/>
</dbReference>
<dbReference type="EC" id="3.1.3.48" evidence="2"/>
<feature type="region of interest" description="Disordered" evidence="9">
    <location>
        <begin position="1"/>
        <end position="22"/>
    </location>
</feature>
<comment type="similarity">
    <text evidence="1">Belongs to the MPI phosphatase family.</text>
</comment>